<reference evidence="1 2" key="1">
    <citation type="submission" date="2020-08" db="EMBL/GenBank/DDBJ databases">
        <title>Genomic Encyclopedia of Type Strains, Phase IV (KMG-IV): sequencing the most valuable type-strain genomes for metagenomic binning, comparative biology and taxonomic classification.</title>
        <authorList>
            <person name="Goeker M."/>
        </authorList>
    </citation>
    <scope>NUCLEOTIDE SEQUENCE [LARGE SCALE GENOMIC DNA]</scope>
    <source>
        <strain evidence="1 2">DSM 15895</strain>
    </source>
</reference>
<dbReference type="AlphaFoldDB" id="A0A7W8CTE2"/>
<gene>
    <name evidence="1" type="ORF">HNQ44_001084</name>
</gene>
<dbReference type="OrthoDB" id="1644322at2"/>
<dbReference type="InterPro" id="IPR014962">
    <property type="entry name" value="YolD"/>
</dbReference>
<dbReference type="Pfam" id="PF08863">
    <property type="entry name" value="YolD"/>
    <property type="match status" value="1"/>
</dbReference>
<sequence>MKLNRQLKVNGQIKDRGTIKWTAMMLPEHVQMLRDWQKHERSDARPYLDEFDLEALYEEIHLAYRRQCLVEIQVWQEEAQAFTGVVTAIDLRLKMLSLDSSGNVLKFSFDDIIGAAMRE</sequence>
<comment type="caution">
    <text evidence="1">The sequence shown here is derived from an EMBL/GenBank/DDBJ whole genome shotgun (WGS) entry which is preliminary data.</text>
</comment>
<protein>
    <recommendedName>
        <fullName evidence="3">YolD-like family protein</fullName>
    </recommendedName>
</protein>
<dbReference type="RefSeq" id="WP_135505364.1">
    <property type="nucleotide sequence ID" value="NZ_JACHHE010000002.1"/>
</dbReference>
<keyword evidence="2" id="KW-1185">Reference proteome</keyword>
<accession>A0A7W8CTE2</accession>
<evidence type="ECO:0008006" key="3">
    <source>
        <dbReference type="Google" id="ProtNLM"/>
    </source>
</evidence>
<organism evidence="1 2">
    <name type="scientific">Planococcus koreensis</name>
    <dbReference type="NCBI Taxonomy" id="112331"/>
    <lineage>
        <taxon>Bacteria</taxon>
        <taxon>Bacillati</taxon>
        <taxon>Bacillota</taxon>
        <taxon>Bacilli</taxon>
        <taxon>Bacillales</taxon>
        <taxon>Caryophanaceae</taxon>
        <taxon>Planococcus</taxon>
    </lineage>
</organism>
<evidence type="ECO:0000313" key="1">
    <source>
        <dbReference type="EMBL" id="MBB5179660.1"/>
    </source>
</evidence>
<dbReference type="Proteomes" id="UP000525923">
    <property type="component" value="Unassembled WGS sequence"/>
</dbReference>
<dbReference type="EMBL" id="JACHHE010000002">
    <property type="protein sequence ID" value="MBB5179660.1"/>
    <property type="molecule type" value="Genomic_DNA"/>
</dbReference>
<evidence type="ECO:0000313" key="2">
    <source>
        <dbReference type="Proteomes" id="UP000525923"/>
    </source>
</evidence>
<name>A0A7W8CTE2_9BACL</name>
<proteinExistence type="predicted"/>